<feature type="transmembrane region" description="Helical" evidence="3">
    <location>
        <begin position="160"/>
        <end position="182"/>
    </location>
</feature>
<feature type="transmembrane region" description="Helical" evidence="3">
    <location>
        <begin position="271"/>
        <end position="289"/>
    </location>
</feature>
<feature type="transmembrane region" description="Helical" evidence="3">
    <location>
        <begin position="37"/>
        <end position="57"/>
    </location>
</feature>
<sequence>MTSDLEALEPSNTGEKITMTISETPPTASSILILTQWLQILSTFIIFFNTRGLLLTFGVFQTHYEQVLLRKGSSSDILWISTTGVFIVLPAGSLASIRDVHVGLGAGIAFTPSVAAAVATLTDPATRAKAMGLIACGSSIGGIIYPLMFRSIIPSTGFPWAVRSIAFVILRLYLVSYLALLYHPKTPPITRPFFDVSALKDAPFMTLSVASLFSATAFYIPLLHMPLLAKIRDSSTNPDLLFDLLAILNGALVPGRLLSGIVAARFGPTETVLLSLLCGTVLVFFWIVVDSVAGIIVWAVSWGMVSGVLVTKPGAFIPLFCLSLAVIGTRSGMYWVCVRSGILIGSLIGGAIYDFEAADEE</sequence>
<dbReference type="Proteomes" id="UP000799291">
    <property type="component" value="Unassembled WGS sequence"/>
</dbReference>
<feature type="transmembrane region" description="Helical" evidence="3">
    <location>
        <begin position="202"/>
        <end position="220"/>
    </location>
</feature>
<evidence type="ECO:0000313" key="4">
    <source>
        <dbReference type="EMBL" id="KAF2690159.1"/>
    </source>
</evidence>
<feature type="transmembrane region" description="Helical" evidence="3">
    <location>
        <begin position="77"/>
        <end position="97"/>
    </location>
</feature>
<feature type="transmembrane region" description="Helical" evidence="3">
    <location>
        <begin position="103"/>
        <end position="121"/>
    </location>
</feature>
<dbReference type="Pfam" id="PF07690">
    <property type="entry name" value="MFS_1"/>
    <property type="match status" value="1"/>
</dbReference>
<feature type="transmembrane region" description="Helical" evidence="3">
    <location>
        <begin position="295"/>
        <end position="321"/>
    </location>
</feature>
<dbReference type="EMBL" id="MU005571">
    <property type="protein sequence ID" value="KAF2690159.1"/>
    <property type="molecule type" value="Genomic_DNA"/>
</dbReference>
<dbReference type="GO" id="GO:0022857">
    <property type="term" value="F:transmembrane transporter activity"/>
    <property type="evidence" value="ECO:0007669"/>
    <property type="project" value="InterPro"/>
</dbReference>
<dbReference type="Gene3D" id="1.20.1250.20">
    <property type="entry name" value="MFS general substrate transporter like domains"/>
    <property type="match status" value="1"/>
</dbReference>
<organism evidence="4 5">
    <name type="scientific">Lentithecium fluviatile CBS 122367</name>
    <dbReference type="NCBI Taxonomy" id="1168545"/>
    <lineage>
        <taxon>Eukaryota</taxon>
        <taxon>Fungi</taxon>
        <taxon>Dikarya</taxon>
        <taxon>Ascomycota</taxon>
        <taxon>Pezizomycotina</taxon>
        <taxon>Dothideomycetes</taxon>
        <taxon>Pleosporomycetidae</taxon>
        <taxon>Pleosporales</taxon>
        <taxon>Massarineae</taxon>
        <taxon>Lentitheciaceae</taxon>
        <taxon>Lentithecium</taxon>
    </lineage>
</organism>
<keyword evidence="3" id="KW-0812">Transmembrane</keyword>
<evidence type="ECO:0000256" key="2">
    <source>
        <dbReference type="ARBA" id="ARBA00006727"/>
    </source>
</evidence>
<evidence type="ECO:0000256" key="3">
    <source>
        <dbReference type="SAM" id="Phobius"/>
    </source>
</evidence>
<dbReference type="InterPro" id="IPR050327">
    <property type="entry name" value="Proton-linked_MCT"/>
</dbReference>
<feature type="transmembrane region" description="Helical" evidence="3">
    <location>
        <begin position="130"/>
        <end position="148"/>
    </location>
</feature>
<dbReference type="InterPro" id="IPR011701">
    <property type="entry name" value="MFS"/>
</dbReference>
<dbReference type="PANTHER" id="PTHR11360:SF252">
    <property type="entry name" value="MAJOR FACILITATOR SUPERFAMILY (MFS) PROFILE DOMAIN-CONTAINING PROTEIN-RELATED"/>
    <property type="match status" value="1"/>
</dbReference>
<comment type="subcellular location">
    <subcellularLocation>
        <location evidence="1">Membrane</location>
        <topology evidence="1">Multi-pass membrane protein</topology>
    </subcellularLocation>
</comment>
<evidence type="ECO:0000313" key="5">
    <source>
        <dbReference type="Proteomes" id="UP000799291"/>
    </source>
</evidence>
<keyword evidence="3" id="KW-0472">Membrane</keyword>
<dbReference type="InterPro" id="IPR036259">
    <property type="entry name" value="MFS_trans_sf"/>
</dbReference>
<accession>A0A6G1JJ37</accession>
<keyword evidence="3" id="KW-1133">Transmembrane helix</keyword>
<gene>
    <name evidence="4" type="ORF">K458DRAFT_383292</name>
</gene>
<feature type="transmembrane region" description="Helical" evidence="3">
    <location>
        <begin position="333"/>
        <end position="353"/>
    </location>
</feature>
<keyword evidence="5" id="KW-1185">Reference proteome</keyword>
<dbReference type="PANTHER" id="PTHR11360">
    <property type="entry name" value="MONOCARBOXYLATE TRANSPORTER"/>
    <property type="match status" value="1"/>
</dbReference>
<dbReference type="OrthoDB" id="6509908at2759"/>
<comment type="similarity">
    <text evidence="2">Belongs to the major facilitator superfamily. Monocarboxylate porter (TC 2.A.1.13) family.</text>
</comment>
<evidence type="ECO:0000256" key="1">
    <source>
        <dbReference type="ARBA" id="ARBA00004141"/>
    </source>
</evidence>
<dbReference type="GO" id="GO:0016020">
    <property type="term" value="C:membrane"/>
    <property type="evidence" value="ECO:0007669"/>
    <property type="project" value="UniProtKB-SubCell"/>
</dbReference>
<reference evidence="4" key="1">
    <citation type="journal article" date="2020" name="Stud. Mycol.">
        <title>101 Dothideomycetes genomes: a test case for predicting lifestyles and emergence of pathogens.</title>
        <authorList>
            <person name="Haridas S."/>
            <person name="Albert R."/>
            <person name="Binder M."/>
            <person name="Bloem J."/>
            <person name="Labutti K."/>
            <person name="Salamov A."/>
            <person name="Andreopoulos B."/>
            <person name="Baker S."/>
            <person name="Barry K."/>
            <person name="Bills G."/>
            <person name="Bluhm B."/>
            <person name="Cannon C."/>
            <person name="Castanera R."/>
            <person name="Culley D."/>
            <person name="Daum C."/>
            <person name="Ezra D."/>
            <person name="Gonzalez J."/>
            <person name="Henrissat B."/>
            <person name="Kuo A."/>
            <person name="Liang C."/>
            <person name="Lipzen A."/>
            <person name="Lutzoni F."/>
            <person name="Magnuson J."/>
            <person name="Mondo S."/>
            <person name="Nolan M."/>
            <person name="Ohm R."/>
            <person name="Pangilinan J."/>
            <person name="Park H.-J."/>
            <person name="Ramirez L."/>
            <person name="Alfaro M."/>
            <person name="Sun H."/>
            <person name="Tritt A."/>
            <person name="Yoshinaga Y."/>
            <person name="Zwiers L.-H."/>
            <person name="Turgeon B."/>
            <person name="Goodwin S."/>
            <person name="Spatafora J."/>
            <person name="Crous P."/>
            <person name="Grigoriev I."/>
        </authorList>
    </citation>
    <scope>NUCLEOTIDE SEQUENCE</scope>
    <source>
        <strain evidence="4">CBS 122367</strain>
    </source>
</reference>
<dbReference type="SUPFAM" id="SSF103473">
    <property type="entry name" value="MFS general substrate transporter"/>
    <property type="match status" value="1"/>
</dbReference>
<name>A0A6G1JJ37_9PLEO</name>
<protein>
    <submittedName>
        <fullName evidence="4">MFS general substrate transporter</fullName>
    </submittedName>
</protein>
<dbReference type="AlphaFoldDB" id="A0A6G1JJ37"/>
<proteinExistence type="inferred from homology"/>